<proteinExistence type="predicted"/>
<reference evidence="2 3" key="1">
    <citation type="submission" date="2020-08" db="EMBL/GenBank/DDBJ databases">
        <title>Amycolatopsis sp. nov. DR6-1 isolated from Dendrobium heterocarpum.</title>
        <authorList>
            <person name="Tedsree N."/>
            <person name="Kuncharoen N."/>
            <person name="Likhitwitayawuid K."/>
            <person name="Tanasupawat S."/>
        </authorList>
    </citation>
    <scope>NUCLEOTIDE SEQUENCE [LARGE SCALE GENOMIC DNA]</scope>
    <source>
        <strain evidence="2 3">DR6-1</strain>
    </source>
</reference>
<evidence type="ECO:0008006" key="4">
    <source>
        <dbReference type="Google" id="ProtNLM"/>
    </source>
</evidence>
<feature type="transmembrane region" description="Helical" evidence="1">
    <location>
        <begin position="126"/>
        <end position="147"/>
    </location>
</feature>
<feature type="transmembrane region" description="Helical" evidence="1">
    <location>
        <begin position="37"/>
        <end position="57"/>
    </location>
</feature>
<protein>
    <recommendedName>
        <fullName evidence="4">DUF4345 domain-containing protein</fullName>
    </recommendedName>
</protein>
<feature type="transmembrane region" description="Helical" evidence="1">
    <location>
        <begin position="69"/>
        <end position="90"/>
    </location>
</feature>
<keyword evidence="1" id="KW-0472">Membrane</keyword>
<dbReference type="EMBL" id="JACGZW010000004">
    <property type="protein sequence ID" value="MBB1154408.1"/>
    <property type="molecule type" value="Genomic_DNA"/>
</dbReference>
<evidence type="ECO:0000313" key="2">
    <source>
        <dbReference type="EMBL" id="MBB1154408.1"/>
    </source>
</evidence>
<organism evidence="2 3">
    <name type="scientific">Amycolatopsis dendrobii</name>
    <dbReference type="NCBI Taxonomy" id="2760662"/>
    <lineage>
        <taxon>Bacteria</taxon>
        <taxon>Bacillati</taxon>
        <taxon>Actinomycetota</taxon>
        <taxon>Actinomycetes</taxon>
        <taxon>Pseudonocardiales</taxon>
        <taxon>Pseudonocardiaceae</taxon>
        <taxon>Amycolatopsis</taxon>
    </lineage>
</organism>
<accession>A0A7W3ZB54</accession>
<evidence type="ECO:0000313" key="3">
    <source>
        <dbReference type="Proteomes" id="UP000526734"/>
    </source>
</evidence>
<keyword evidence="1" id="KW-0812">Transmembrane</keyword>
<dbReference type="Proteomes" id="UP000526734">
    <property type="component" value="Unassembled WGS sequence"/>
</dbReference>
<comment type="caution">
    <text evidence="2">The sequence shown here is derived from an EMBL/GenBank/DDBJ whole genome shotgun (WGS) entry which is preliminary data.</text>
</comment>
<keyword evidence="3" id="KW-1185">Reference proteome</keyword>
<evidence type="ECO:0000256" key="1">
    <source>
        <dbReference type="SAM" id="Phobius"/>
    </source>
</evidence>
<dbReference type="AlphaFoldDB" id="A0A7W3ZB54"/>
<sequence>MLMSCPRGGHRRESGAMASGVPRILPKTAAASALRRVATVLTVLGLAMIPWLVYLHTELPATAQASHWAWTWTGLDSFEALGLLSTGLLLRCGDRRACLSSAATSALLLADAWFDTMTAAPGPDFTLAVLMAVFAELPLAAACAVLATRAFPRPGRRAEELTA</sequence>
<gene>
    <name evidence="2" type="ORF">H4281_14795</name>
</gene>
<feature type="transmembrane region" description="Helical" evidence="1">
    <location>
        <begin position="97"/>
        <end position="114"/>
    </location>
</feature>
<name>A0A7W3ZB54_9PSEU</name>
<keyword evidence="1" id="KW-1133">Transmembrane helix</keyword>